<reference evidence="1 2" key="1">
    <citation type="submission" date="2015-02" db="EMBL/GenBank/DDBJ databases">
        <title>Improved understanding of the partial-nitritation anammox process through 23 genomes representing the majority of the microbial community.</title>
        <authorList>
            <person name="Speth D.R."/>
            <person name="In T Zandt M."/>
            <person name="Guerrero Cruz S."/>
            <person name="Jetten M.S."/>
            <person name="Dutilh B.E."/>
        </authorList>
    </citation>
    <scope>NUCLEOTIDE SEQUENCE [LARGE SCALE GENOMIC DNA]</scope>
    <source>
        <strain evidence="1">OLB20</strain>
    </source>
</reference>
<dbReference type="AlphaFoldDB" id="A0A136LYI4"/>
<protein>
    <submittedName>
        <fullName evidence="1">Uncharacterized protein</fullName>
    </submittedName>
</protein>
<name>A0A136LYI4_9BACT</name>
<organism evidence="1 2">
    <name type="scientific">candidate division WS6 bacterium OLB20</name>
    <dbReference type="NCBI Taxonomy" id="1617426"/>
    <lineage>
        <taxon>Bacteria</taxon>
        <taxon>Candidatus Dojkabacteria</taxon>
    </lineage>
</organism>
<gene>
    <name evidence="1" type="ORF">TR69_WS6001000716</name>
</gene>
<accession>A0A136LYI4</accession>
<dbReference type="Proteomes" id="UP000070457">
    <property type="component" value="Unassembled WGS sequence"/>
</dbReference>
<evidence type="ECO:0000313" key="1">
    <source>
        <dbReference type="EMBL" id="KXK26703.1"/>
    </source>
</evidence>
<dbReference type="EMBL" id="JYNZ01000003">
    <property type="protein sequence ID" value="KXK26703.1"/>
    <property type="molecule type" value="Genomic_DNA"/>
</dbReference>
<evidence type="ECO:0000313" key="2">
    <source>
        <dbReference type="Proteomes" id="UP000070457"/>
    </source>
</evidence>
<comment type="caution">
    <text evidence="1">The sequence shown here is derived from an EMBL/GenBank/DDBJ whole genome shotgun (WGS) entry which is preliminary data.</text>
</comment>
<proteinExistence type="predicted"/>
<sequence length="45" mass="5242">MNTRSMNVRTIDLGNLGLEVGHWRQSEDRTLLYKSLLKQRLVEAV</sequence>